<dbReference type="SUPFAM" id="SSF53448">
    <property type="entry name" value="Nucleotide-diphospho-sugar transferases"/>
    <property type="match status" value="1"/>
</dbReference>
<keyword evidence="2" id="KW-0808">Transferase</keyword>
<dbReference type="EMBL" id="BMIC01000001">
    <property type="protein sequence ID" value="GFZ78055.1"/>
    <property type="molecule type" value="Genomic_DNA"/>
</dbReference>
<dbReference type="PANTHER" id="PTHR43685">
    <property type="entry name" value="GLYCOSYLTRANSFERASE"/>
    <property type="match status" value="1"/>
</dbReference>
<comment type="caution">
    <text evidence="2">The sequence shown here is derived from an EMBL/GenBank/DDBJ whole genome shotgun (WGS) entry which is preliminary data.</text>
</comment>
<dbReference type="PANTHER" id="PTHR43685:SF12">
    <property type="entry name" value="GLYCOSYL TRANSFERASE FAMILY 2"/>
    <property type="match status" value="1"/>
</dbReference>
<proteinExistence type="predicted"/>
<organism evidence="2 3">
    <name type="scientific">Aquaticitalea lipolytica</name>
    <dbReference type="NCBI Taxonomy" id="1247562"/>
    <lineage>
        <taxon>Bacteria</taxon>
        <taxon>Pseudomonadati</taxon>
        <taxon>Bacteroidota</taxon>
        <taxon>Flavobacteriia</taxon>
        <taxon>Flavobacteriales</taxon>
        <taxon>Flavobacteriaceae</taxon>
        <taxon>Aquaticitalea</taxon>
    </lineage>
</organism>
<evidence type="ECO:0000313" key="3">
    <source>
        <dbReference type="Proteomes" id="UP000598120"/>
    </source>
</evidence>
<keyword evidence="3" id="KW-1185">Reference proteome</keyword>
<protein>
    <submittedName>
        <fullName evidence="2">Glycosyl transferase</fullName>
    </submittedName>
</protein>
<dbReference type="InterPro" id="IPR001173">
    <property type="entry name" value="Glyco_trans_2-like"/>
</dbReference>
<dbReference type="AlphaFoldDB" id="A0A8J2TM36"/>
<sequence>MNPTISIIIPTYNRAELLKETLDSVMKQTYEQWECIIVDDGSSDNTKQVVENYTTKDSRFKYHERPPNLNKGANACRNYGFKQSKGSFVKWFDSDDIMKPELLKKQINYLLQHTDLDCCIAYGETFKESFEITNVQRPVVLESKNALANFILNKTFFSTLGPLWKKEFLINKTLFDETLHKLQDTEFHFRMLLEPMKFSFIDESLFYIRVDNERISSQTTLPLLDSIFRYHYLVFNSLNLIPEASKNEVSNYIVSKLLLIIYRILMHGASIKERFSINKTHKQSIQNIIDHKSISTFEKFKISIGIYSVILFKKGLLFFKIKEK</sequence>
<evidence type="ECO:0000313" key="2">
    <source>
        <dbReference type="EMBL" id="GFZ78055.1"/>
    </source>
</evidence>
<accession>A0A8J2TM36</accession>
<dbReference type="CDD" id="cd00761">
    <property type="entry name" value="Glyco_tranf_GTA_type"/>
    <property type="match status" value="1"/>
</dbReference>
<dbReference type="Proteomes" id="UP000598120">
    <property type="component" value="Unassembled WGS sequence"/>
</dbReference>
<evidence type="ECO:0000259" key="1">
    <source>
        <dbReference type="Pfam" id="PF00535"/>
    </source>
</evidence>
<dbReference type="GO" id="GO:0016740">
    <property type="term" value="F:transferase activity"/>
    <property type="evidence" value="ECO:0007669"/>
    <property type="project" value="UniProtKB-KW"/>
</dbReference>
<dbReference type="InterPro" id="IPR050834">
    <property type="entry name" value="Glycosyltransf_2"/>
</dbReference>
<gene>
    <name evidence="2" type="ORF">GCM10011531_04490</name>
</gene>
<dbReference type="InterPro" id="IPR029044">
    <property type="entry name" value="Nucleotide-diphossugar_trans"/>
</dbReference>
<dbReference type="Pfam" id="PF00535">
    <property type="entry name" value="Glycos_transf_2"/>
    <property type="match status" value="1"/>
</dbReference>
<dbReference type="Gene3D" id="3.90.550.10">
    <property type="entry name" value="Spore Coat Polysaccharide Biosynthesis Protein SpsA, Chain A"/>
    <property type="match status" value="1"/>
</dbReference>
<name>A0A8J2TM36_9FLAO</name>
<dbReference type="RefSeq" id="WP_188604710.1">
    <property type="nucleotide sequence ID" value="NZ_BMIC01000001.1"/>
</dbReference>
<feature type="domain" description="Glycosyltransferase 2-like" evidence="1">
    <location>
        <begin position="6"/>
        <end position="177"/>
    </location>
</feature>
<reference evidence="2 3" key="1">
    <citation type="journal article" date="2014" name="Int. J. Syst. Evol. Microbiol.">
        <title>Complete genome sequence of Corynebacterium casei LMG S-19264T (=DSM 44701T), isolated from a smear-ripened cheese.</title>
        <authorList>
            <consortium name="US DOE Joint Genome Institute (JGI-PGF)"/>
            <person name="Walter F."/>
            <person name="Albersmeier A."/>
            <person name="Kalinowski J."/>
            <person name="Ruckert C."/>
        </authorList>
    </citation>
    <scope>NUCLEOTIDE SEQUENCE [LARGE SCALE GENOMIC DNA]</scope>
    <source>
        <strain evidence="2 3">CGMCC 1.15295</strain>
    </source>
</reference>